<sequence>TADHRRGPRGALDWAYAHKKQQWRKVVWSDESKFSLFGTDEIKFVQHPPSTRYHPRHQLPTVKSGSFAVTVHASFCGKEVGPLHHIEGDMDFKIYFGIMETVIWPYWLKWVHFTTGQLPKAQIEPVH</sequence>
<name>A0A2G9TSJ8_TELCI</name>
<dbReference type="Proteomes" id="UP000230423">
    <property type="component" value="Unassembled WGS sequence"/>
</dbReference>
<dbReference type="Gene3D" id="3.30.420.10">
    <property type="entry name" value="Ribonuclease H-like superfamily/Ribonuclease H"/>
    <property type="match status" value="1"/>
</dbReference>
<gene>
    <name evidence="1" type="ORF">TELCIR_17588</name>
</gene>
<accession>A0A2G9TSJ8</accession>
<evidence type="ECO:0000313" key="1">
    <source>
        <dbReference type="EMBL" id="PIO60905.1"/>
    </source>
</evidence>
<evidence type="ECO:0000313" key="2">
    <source>
        <dbReference type="Proteomes" id="UP000230423"/>
    </source>
</evidence>
<proteinExistence type="predicted"/>
<dbReference type="InterPro" id="IPR036397">
    <property type="entry name" value="RNaseH_sf"/>
</dbReference>
<reference evidence="1 2" key="1">
    <citation type="submission" date="2015-09" db="EMBL/GenBank/DDBJ databases">
        <title>Draft genome of the parasitic nematode Teladorsagia circumcincta isolate WARC Sus (inbred).</title>
        <authorList>
            <person name="Mitreva M."/>
        </authorList>
    </citation>
    <scope>NUCLEOTIDE SEQUENCE [LARGE SCALE GENOMIC DNA]</scope>
    <source>
        <strain evidence="1 2">S</strain>
    </source>
</reference>
<feature type="non-terminal residue" evidence="1">
    <location>
        <position position="1"/>
    </location>
</feature>
<protein>
    <submittedName>
        <fullName evidence="1">Uncharacterized protein</fullName>
    </submittedName>
</protein>
<dbReference type="OrthoDB" id="4843387at2759"/>
<organism evidence="1 2">
    <name type="scientific">Teladorsagia circumcincta</name>
    <name type="common">Brown stomach worm</name>
    <name type="synonym">Ostertagia circumcincta</name>
    <dbReference type="NCBI Taxonomy" id="45464"/>
    <lineage>
        <taxon>Eukaryota</taxon>
        <taxon>Metazoa</taxon>
        <taxon>Ecdysozoa</taxon>
        <taxon>Nematoda</taxon>
        <taxon>Chromadorea</taxon>
        <taxon>Rhabditida</taxon>
        <taxon>Rhabditina</taxon>
        <taxon>Rhabditomorpha</taxon>
        <taxon>Strongyloidea</taxon>
        <taxon>Trichostrongylidae</taxon>
        <taxon>Teladorsagia</taxon>
    </lineage>
</organism>
<dbReference type="GO" id="GO:0003676">
    <property type="term" value="F:nucleic acid binding"/>
    <property type="evidence" value="ECO:0007669"/>
    <property type="project" value="InterPro"/>
</dbReference>
<keyword evidence="2" id="KW-1185">Reference proteome</keyword>
<dbReference type="AlphaFoldDB" id="A0A2G9TSJ8"/>
<dbReference type="EMBL" id="KZ354570">
    <property type="protein sequence ID" value="PIO60905.1"/>
    <property type="molecule type" value="Genomic_DNA"/>
</dbReference>